<dbReference type="PANTHER" id="PTHR12413:SF1">
    <property type="entry name" value="DOLICHYL PYROPHOSPHATE MAN9GLCNAC2 ALPHA-1,3-GLUCOSYLTRANSFERASE"/>
    <property type="match status" value="1"/>
</dbReference>
<evidence type="ECO:0000256" key="8">
    <source>
        <dbReference type="ARBA" id="ARBA00022989"/>
    </source>
</evidence>
<keyword evidence="13" id="KW-1185">Reference proteome</keyword>
<evidence type="ECO:0000313" key="12">
    <source>
        <dbReference type="EMBL" id="KAL1620513.1"/>
    </source>
</evidence>
<dbReference type="PANTHER" id="PTHR12413">
    <property type="entry name" value="DOLICHYL GLYCOSYLTRANSFERASE"/>
    <property type="match status" value="1"/>
</dbReference>
<dbReference type="EC" id="2.4.1.-" evidence="10"/>
<comment type="similarity">
    <text evidence="3 10">Belongs to the ALG6/ALG8 glucosyltransferase family.</text>
</comment>
<feature type="transmembrane region" description="Helical" evidence="10">
    <location>
        <begin position="279"/>
        <end position="299"/>
    </location>
</feature>
<evidence type="ECO:0000256" key="3">
    <source>
        <dbReference type="ARBA" id="ARBA00008715"/>
    </source>
</evidence>
<evidence type="ECO:0000256" key="4">
    <source>
        <dbReference type="ARBA" id="ARBA00022676"/>
    </source>
</evidence>
<organism evidence="12 13">
    <name type="scientific">Neofusicoccum ribis</name>
    <dbReference type="NCBI Taxonomy" id="45134"/>
    <lineage>
        <taxon>Eukaryota</taxon>
        <taxon>Fungi</taxon>
        <taxon>Dikarya</taxon>
        <taxon>Ascomycota</taxon>
        <taxon>Pezizomycotina</taxon>
        <taxon>Dothideomycetes</taxon>
        <taxon>Dothideomycetes incertae sedis</taxon>
        <taxon>Botryosphaeriales</taxon>
        <taxon>Botryosphaeriaceae</taxon>
        <taxon>Neofusicoccum</taxon>
    </lineage>
</organism>
<protein>
    <recommendedName>
        <fullName evidence="10">Alpha-1,3-glucosyltransferase</fullName>
        <ecNumber evidence="10">2.4.1.-</ecNumber>
    </recommendedName>
</protein>
<name>A0ABR3SGU4_9PEZI</name>
<feature type="transmembrane region" description="Helical" evidence="10">
    <location>
        <begin position="447"/>
        <end position="468"/>
    </location>
</feature>
<comment type="caution">
    <text evidence="12">The sequence shown here is derived from an EMBL/GenBank/DDBJ whole genome shotgun (WGS) entry which is preliminary data.</text>
</comment>
<feature type="transmembrane region" description="Helical" evidence="10">
    <location>
        <begin position="480"/>
        <end position="501"/>
    </location>
</feature>
<evidence type="ECO:0000256" key="6">
    <source>
        <dbReference type="ARBA" id="ARBA00022692"/>
    </source>
</evidence>
<evidence type="ECO:0000256" key="9">
    <source>
        <dbReference type="ARBA" id="ARBA00023136"/>
    </source>
</evidence>
<feature type="transmembrane region" description="Helical" evidence="10">
    <location>
        <begin position="222"/>
        <end position="248"/>
    </location>
</feature>
<feature type="transmembrane region" description="Helical" evidence="10">
    <location>
        <begin position="407"/>
        <end position="427"/>
    </location>
</feature>
<dbReference type="Pfam" id="PF03155">
    <property type="entry name" value="Alg6_Alg8"/>
    <property type="match status" value="2"/>
</dbReference>
<comment type="subcellular location">
    <subcellularLocation>
        <location evidence="1 10">Endoplasmic reticulum membrane</location>
        <topology evidence="1 10">Multi-pass membrane protein</topology>
    </subcellularLocation>
</comment>
<keyword evidence="5 10" id="KW-0808">Transferase</keyword>
<evidence type="ECO:0000256" key="11">
    <source>
        <dbReference type="SAM" id="MobiDB-lite"/>
    </source>
</evidence>
<evidence type="ECO:0000313" key="13">
    <source>
        <dbReference type="Proteomes" id="UP001521116"/>
    </source>
</evidence>
<gene>
    <name evidence="12" type="primary">ALG6</name>
    <name evidence="12" type="ORF">SLS56_009635</name>
</gene>
<feature type="region of interest" description="Disordered" evidence="11">
    <location>
        <begin position="1"/>
        <end position="20"/>
    </location>
</feature>
<reference evidence="12 13" key="1">
    <citation type="submission" date="2024-02" db="EMBL/GenBank/DDBJ databases">
        <title>De novo assembly and annotation of 12 fungi associated with fruit tree decline syndrome in Ontario, Canada.</title>
        <authorList>
            <person name="Sulman M."/>
            <person name="Ellouze W."/>
            <person name="Ilyukhin E."/>
        </authorList>
    </citation>
    <scope>NUCLEOTIDE SEQUENCE [LARGE SCALE GENOMIC DNA]</scope>
    <source>
        <strain evidence="12 13">M1-105</strain>
    </source>
</reference>
<feature type="transmembrane region" description="Helical" evidence="10">
    <location>
        <begin position="543"/>
        <end position="568"/>
    </location>
</feature>
<feature type="compositionally biased region" description="Basic residues" evidence="11">
    <location>
        <begin position="1"/>
        <end position="13"/>
    </location>
</feature>
<keyword evidence="6 10" id="KW-0812">Transmembrane</keyword>
<feature type="transmembrane region" description="Helical" evidence="10">
    <location>
        <begin position="158"/>
        <end position="180"/>
    </location>
</feature>
<keyword evidence="7 10" id="KW-0256">Endoplasmic reticulum</keyword>
<evidence type="ECO:0000256" key="2">
    <source>
        <dbReference type="ARBA" id="ARBA00004922"/>
    </source>
</evidence>
<evidence type="ECO:0000256" key="10">
    <source>
        <dbReference type="RuleBase" id="RU363110"/>
    </source>
</evidence>
<keyword evidence="8 10" id="KW-1133">Transmembrane helix</keyword>
<comment type="pathway">
    <text evidence="2 10">Protein modification; protein glycosylation.</text>
</comment>
<evidence type="ECO:0000256" key="1">
    <source>
        <dbReference type="ARBA" id="ARBA00004477"/>
    </source>
</evidence>
<accession>A0ABR3SGU4</accession>
<keyword evidence="9 10" id="KW-0472">Membrane</keyword>
<sequence>MSTPTHKPRKKKKGDSGILANPRHGTVIVNPEDGIAKPAFPLVAFLWPAKGTVSQWVVLPLILIAVGLFRWATAFWGYSGYQKPPMHGDFEAQRHWLEITAHLPVSQWYFHDLEWWGLDYPPLTAYHSWVLGKIGHYIEPLWFALHTSRGLDDPTLKIFMRATVFISEYLVYIPAVVICLRRYSRLQEVNTWEYSIALVAILMQPGSILIDHGHFQYNTVMLGLVLASMSSMIAGRLMWSCVFFVGALGFKQMALFYAPAVFAYLLGVCFSPRINIPRFLGIALVTVASFAVLYAPLVLGPVYDWYRGLPVHDLPAPPLLSKLPVPIDEKSWYYPVLVVLAQSIHRVFPFARGLFEDKVANVWCAIHTFHKLHQYPSEKLQVGALALTGAHIFGPCMALLVKPRKELLPLAFAATSWGFFLFSYQVHEKNVLLPLLPMTLLLGTRSGMLPLARAWVGLANLLGAWTMYPLLKRDELSMPYFILTLLWAYLLGLPPTSLSIFRNDVPGRLSILEKLIHAGLYTAMIGWHFVEAFVPTPEGKPDLWVVANVLVGAPGFYVCYLWCLFHLIKDFKMAVRVDEWKKTQ</sequence>
<feature type="transmembrane region" description="Helical" evidence="10">
    <location>
        <begin position="56"/>
        <end position="78"/>
    </location>
</feature>
<dbReference type="Proteomes" id="UP001521116">
    <property type="component" value="Unassembled WGS sequence"/>
</dbReference>
<feature type="transmembrane region" description="Helical" evidence="10">
    <location>
        <begin position="254"/>
        <end position="272"/>
    </location>
</feature>
<evidence type="ECO:0000256" key="5">
    <source>
        <dbReference type="ARBA" id="ARBA00022679"/>
    </source>
</evidence>
<keyword evidence="4 10" id="KW-0328">Glycosyltransferase</keyword>
<proteinExistence type="inferred from homology"/>
<evidence type="ECO:0000256" key="7">
    <source>
        <dbReference type="ARBA" id="ARBA00022824"/>
    </source>
</evidence>
<feature type="transmembrane region" description="Helical" evidence="10">
    <location>
        <begin position="192"/>
        <end position="210"/>
    </location>
</feature>
<dbReference type="EMBL" id="JAJVDC020000167">
    <property type="protein sequence ID" value="KAL1620513.1"/>
    <property type="molecule type" value="Genomic_DNA"/>
</dbReference>
<dbReference type="InterPro" id="IPR004856">
    <property type="entry name" value="Glyco_trans_ALG6/ALG8"/>
</dbReference>